<feature type="transmembrane region" description="Helical" evidence="1">
    <location>
        <begin position="174"/>
        <end position="193"/>
    </location>
</feature>
<dbReference type="EMBL" id="LJGU01000137">
    <property type="protein sequence ID" value="OEU96523.1"/>
    <property type="molecule type" value="Genomic_DNA"/>
</dbReference>
<dbReference type="STRING" id="1075402.AN216_19750"/>
<evidence type="ECO:0000313" key="4">
    <source>
        <dbReference type="Proteomes" id="UP000176101"/>
    </source>
</evidence>
<organism evidence="3 4">
    <name type="scientific">Streptomyces oceani</name>
    <dbReference type="NCBI Taxonomy" id="1075402"/>
    <lineage>
        <taxon>Bacteria</taxon>
        <taxon>Bacillati</taxon>
        <taxon>Actinomycetota</taxon>
        <taxon>Actinomycetes</taxon>
        <taxon>Kitasatosporales</taxon>
        <taxon>Streptomycetaceae</taxon>
        <taxon>Streptomyces</taxon>
    </lineage>
</organism>
<evidence type="ECO:0000313" key="3">
    <source>
        <dbReference type="EMBL" id="OEU96523.1"/>
    </source>
</evidence>
<dbReference type="SUPFAM" id="SSF48317">
    <property type="entry name" value="Acid phosphatase/Vanadium-dependent haloperoxidase"/>
    <property type="match status" value="1"/>
</dbReference>
<dbReference type="Gene3D" id="1.20.144.10">
    <property type="entry name" value="Phosphatidic acid phosphatase type 2/haloperoxidase"/>
    <property type="match status" value="1"/>
</dbReference>
<accession>A0A1E7JXU9</accession>
<dbReference type="PATRIC" id="fig|1075402.3.peg.1424"/>
<dbReference type="Pfam" id="PF01569">
    <property type="entry name" value="PAP2"/>
    <property type="match status" value="1"/>
</dbReference>
<keyword evidence="1" id="KW-0812">Transmembrane</keyword>
<keyword evidence="1" id="KW-1133">Transmembrane helix</keyword>
<dbReference type="OrthoDB" id="5289372at2"/>
<dbReference type="InterPro" id="IPR000326">
    <property type="entry name" value="PAP2/HPO"/>
</dbReference>
<comment type="caution">
    <text evidence="3">The sequence shown here is derived from an EMBL/GenBank/DDBJ whole genome shotgun (WGS) entry which is preliminary data.</text>
</comment>
<dbReference type="RefSeq" id="WP_070198020.1">
    <property type="nucleotide sequence ID" value="NZ_LJGU01000137.1"/>
</dbReference>
<protein>
    <recommendedName>
        <fullName evidence="2">Phosphatidic acid phosphatase type 2/haloperoxidase domain-containing protein</fullName>
    </recommendedName>
</protein>
<feature type="transmembrane region" description="Helical" evidence="1">
    <location>
        <begin position="80"/>
        <end position="100"/>
    </location>
</feature>
<dbReference type="PANTHER" id="PTHR14969:SF13">
    <property type="entry name" value="AT30094P"/>
    <property type="match status" value="1"/>
</dbReference>
<evidence type="ECO:0000259" key="2">
    <source>
        <dbReference type="SMART" id="SM00014"/>
    </source>
</evidence>
<dbReference type="SMART" id="SM00014">
    <property type="entry name" value="acidPPc"/>
    <property type="match status" value="1"/>
</dbReference>
<dbReference type="Proteomes" id="UP000176101">
    <property type="component" value="Unassembled WGS sequence"/>
</dbReference>
<keyword evidence="4" id="KW-1185">Reference proteome</keyword>
<feature type="domain" description="Phosphatidic acid phosphatase type 2/haloperoxidase" evidence="2">
    <location>
        <begin position="107"/>
        <end position="220"/>
    </location>
</feature>
<dbReference type="PANTHER" id="PTHR14969">
    <property type="entry name" value="SPHINGOSINE-1-PHOSPHATE PHOSPHOHYDROLASE"/>
    <property type="match status" value="1"/>
</dbReference>
<dbReference type="InterPro" id="IPR036938">
    <property type="entry name" value="PAP2/HPO_sf"/>
</dbReference>
<evidence type="ECO:0000256" key="1">
    <source>
        <dbReference type="SAM" id="Phobius"/>
    </source>
</evidence>
<feature type="transmembrane region" description="Helical" evidence="1">
    <location>
        <begin position="205"/>
        <end position="224"/>
    </location>
</feature>
<feature type="transmembrane region" description="Helical" evidence="1">
    <location>
        <begin position="107"/>
        <end position="124"/>
    </location>
</feature>
<feature type="transmembrane region" description="Helical" evidence="1">
    <location>
        <begin position="27"/>
        <end position="46"/>
    </location>
</feature>
<name>A0A1E7JXU9_9ACTN</name>
<sequence>MSTPTPPRPRSSDPSADSAATVGSTRAALLLAALGACLVLLVQLGWQPLLDLDRRVARSLHESALSHPGWTGTARVLTDWVWDTWTMRAVLAVTVLWLWWRAQRASAVRLLVLAVFGTLLQQLLKAVLGRERPRWEEPVDSANFAALPSGHAMTAALACGLLVGLVYAYDSRRWLRWLVLGAAAVSVVGVSWTRVYLGVHWLTDVVVGSLLGLAIAMWPARAVLTGIETTRRRTGPSARSDE</sequence>
<gene>
    <name evidence="3" type="ORF">AN216_19750</name>
</gene>
<dbReference type="AlphaFoldDB" id="A0A1E7JXU9"/>
<dbReference type="CDD" id="cd03392">
    <property type="entry name" value="PAP2_like_2"/>
    <property type="match status" value="1"/>
</dbReference>
<reference evidence="3 4" key="1">
    <citation type="journal article" date="2016" name="Front. Microbiol.">
        <title>Comparative Genomics Analysis of Streptomyces Species Reveals Their Adaptation to the Marine Environment and Their Diversity at the Genomic Level.</title>
        <authorList>
            <person name="Tian X."/>
            <person name="Zhang Z."/>
            <person name="Yang T."/>
            <person name="Chen M."/>
            <person name="Li J."/>
            <person name="Chen F."/>
            <person name="Yang J."/>
            <person name="Li W."/>
            <person name="Zhang B."/>
            <person name="Zhang Z."/>
            <person name="Wu J."/>
            <person name="Zhang C."/>
            <person name="Long L."/>
            <person name="Xiao J."/>
        </authorList>
    </citation>
    <scope>NUCLEOTIDE SEQUENCE [LARGE SCALE GENOMIC DNA]</scope>
    <source>
        <strain evidence="3 4">SCSIO 02100</strain>
    </source>
</reference>
<keyword evidence="1" id="KW-0472">Membrane</keyword>
<proteinExistence type="predicted"/>
<feature type="transmembrane region" description="Helical" evidence="1">
    <location>
        <begin position="144"/>
        <end position="167"/>
    </location>
</feature>